<accession>A0A835U3X6</accession>
<organism evidence="1 2">
    <name type="scientific">Vanilla planifolia</name>
    <name type="common">Vanilla</name>
    <dbReference type="NCBI Taxonomy" id="51239"/>
    <lineage>
        <taxon>Eukaryota</taxon>
        <taxon>Viridiplantae</taxon>
        <taxon>Streptophyta</taxon>
        <taxon>Embryophyta</taxon>
        <taxon>Tracheophyta</taxon>
        <taxon>Spermatophyta</taxon>
        <taxon>Magnoliopsida</taxon>
        <taxon>Liliopsida</taxon>
        <taxon>Asparagales</taxon>
        <taxon>Orchidaceae</taxon>
        <taxon>Vanilloideae</taxon>
        <taxon>Vanilleae</taxon>
        <taxon>Vanilla</taxon>
    </lineage>
</organism>
<dbReference type="Proteomes" id="UP000639772">
    <property type="component" value="Unassembled WGS sequence"/>
</dbReference>
<comment type="caution">
    <text evidence="1">The sequence shown here is derived from an EMBL/GenBank/DDBJ whole genome shotgun (WGS) entry which is preliminary data.</text>
</comment>
<sequence>MPSQFGNGYAGPRKNSKSGGSFRFRLEFTFLAGPRQRRQRSAIVEDEQRNGGGRFGEGCVVTNWSGYGGTQAESGLTLITDGYCVCKVDAYRNSDFHHLRGLIFGRKDMLVAALMDIVTSNSDAIDDSAFRLTLSGDADMRRWWLAIMLAEILEAAKTSALKGNTILKSDKVKALHSDKEDLCNILTKYGLSEVSAKR</sequence>
<protein>
    <submittedName>
        <fullName evidence="1">Uncharacterized protein</fullName>
    </submittedName>
</protein>
<dbReference type="EMBL" id="JADCNM010000459">
    <property type="protein sequence ID" value="KAG0447442.1"/>
    <property type="molecule type" value="Genomic_DNA"/>
</dbReference>
<evidence type="ECO:0000313" key="2">
    <source>
        <dbReference type="Proteomes" id="UP000639772"/>
    </source>
</evidence>
<dbReference type="PANTHER" id="PTHR48202:SF1">
    <property type="entry name" value="ALPHA_BETA-HYDROLASES SUPERFAMILY PROTEIN"/>
    <property type="match status" value="1"/>
</dbReference>
<name>A0A835U3X6_VANPL</name>
<dbReference type="PANTHER" id="PTHR48202">
    <property type="entry name" value="ALPHA/BETA-HYDROLASES SUPERFAMILY PROTEIN"/>
    <property type="match status" value="1"/>
</dbReference>
<reference evidence="1 2" key="1">
    <citation type="journal article" date="2020" name="Nat. Food">
        <title>A phased Vanilla planifolia genome enables genetic improvement of flavour and production.</title>
        <authorList>
            <person name="Hasing T."/>
            <person name="Tang H."/>
            <person name="Brym M."/>
            <person name="Khazi F."/>
            <person name="Huang T."/>
            <person name="Chambers A.H."/>
        </authorList>
    </citation>
    <scope>NUCLEOTIDE SEQUENCE [LARGE SCALE GENOMIC DNA]</scope>
    <source>
        <tissue evidence="1">Leaf</tissue>
    </source>
</reference>
<dbReference type="AlphaFoldDB" id="A0A835U3X6"/>
<gene>
    <name evidence="1" type="ORF">HPP92_028327</name>
</gene>
<proteinExistence type="predicted"/>
<evidence type="ECO:0000313" key="1">
    <source>
        <dbReference type="EMBL" id="KAG0447442.1"/>
    </source>
</evidence>